<dbReference type="RefSeq" id="WP_004879202.1">
    <property type="nucleotide sequence ID" value="NZ_BCLZ01000027.1"/>
</dbReference>
<accession>A0A137XWS1</accession>
<evidence type="ECO:0000313" key="2">
    <source>
        <dbReference type="EMBL" id="KXZ71260.1"/>
    </source>
</evidence>
<reference evidence="3 4" key="1">
    <citation type="journal article" date="2016" name="Sci. Rep.">
        <title>Genomic and phenotypic characterization of the species Acinetobacter venetianus.</title>
        <authorList>
            <person name="Fondi M."/>
            <person name="Maida I."/>
            <person name="Perrin E."/>
            <person name="Orlandini V."/>
            <person name="La Torre L."/>
            <person name="Bosi E."/>
            <person name="Negroni A."/>
            <person name="Zanaroli G."/>
            <person name="Fava F."/>
            <person name="Decorosi F."/>
            <person name="Giovannetti L."/>
            <person name="Viti C."/>
            <person name="Vaneechoutte M."/>
            <person name="Dijkshoorn L."/>
            <person name="Fani R."/>
        </authorList>
    </citation>
    <scope>NUCLEOTIDE SEQUENCE [LARGE SCALE GENOMIC DNA]</scope>
    <source>
        <strain evidence="2 3">LUH13518</strain>
        <strain evidence="1 4">LUH5627</strain>
    </source>
</reference>
<evidence type="ECO:0000313" key="4">
    <source>
        <dbReference type="Proteomes" id="UP000075680"/>
    </source>
</evidence>
<protein>
    <submittedName>
        <fullName evidence="1">Uncharacterized protein</fullName>
    </submittedName>
</protein>
<organism evidence="1 4">
    <name type="scientific">Acinetobacter venetianus</name>
    <dbReference type="NCBI Taxonomy" id="52133"/>
    <lineage>
        <taxon>Bacteria</taxon>
        <taxon>Pseudomonadati</taxon>
        <taxon>Pseudomonadota</taxon>
        <taxon>Gammaproteobacteria</taxon>
        <taxon>Moraxellales</taxon>
        <taxon>Moraxellaceae</taxon>
        <taxon>Acinetobacter</taxon>
    </lineage>
</organism>
<evidence type="ECO:0000313" key="1">
    <source>
        <dbReference type="EMBL" id="KXZ69750.1"/>
    </source>
</evidence>
<comment type="caution">
    <text evidence="1">The sequence shown here is derived from an EMBL/GenBank/DDBJ whole genome shotgun (WGS) entry which is preliminary data.</text>
</comment>
<dbReference type="Proteomes" id="UP000075544">
    <property type="component" value="Unassembled WGS sequence"/>
</dbReference>
<dbReference type="AlphaFoldDB" id="A0A150HTK6"/>
<accession>A0A150HTK6</accession>
<proteinExistence type="predicted"/>
<dbReference type="Proteomes" id="UP000075680">
    <property type="component" value="Unassembled WGS sequence"/>
</dbReference>
<sequence length="77" mass="9025">MNDTSLLNELNLMIDHYVSRNGSKPSRVILGYKAYSTLMNDREFAKEVTNSALDPNKRKYRKLKIKVTKDDYQLELE</sequence>
<dbReference type="GeneID" id="64872073"/>
<evidence type="ECO:0000313" key="3">
    <source>
        <dbReference type="Proteomes" id="UP000075544"/>
    </source>
</evidence>
<dbReference type="EMBL" id="JRHX01000037">
    <property type="protein sequence ID" value="KXZ71260.1"/>
    <property type="molecule type" value="Genomic_DNA"/>
</dbReference>
<name>A0A150HTK6_9GAMM</name>
<dbReference type="EMBL" id="JRUE01000143">
    <property type="protein sequence ID" value="KXZ69750.1"/>
    <property type="molecule type" value="Genomic_DNA"/>
</dbReference>
<gene>
    <name evidence="2" type="ORF">AVENLUH13518_01347</name>
    <name evidence="1" type="ORF">AVENLUH5627_01525</name>
</gene>
<dbReference type="PATRIC" id="fig|52133.18.peg.1585"/>